<comment type="caution">
    <text evidence="11">The sequence shown here is derived from an EMBL/GenBank/DDBJ whole genome shotgun (WGS) entry which is preliminary data.</text>
</comment>
<feature type="chain" id="PRO_5007524525" evidence="9">
    <location>
        <begin position="24"/>
        <end position="965"/>
    </location>
</feature>
<keyword evidence="3" id="KW-0812">Transmembrane</keyword>
<dbReference type="GO" id="GO:0047757">
    <property type="term" value="F:chondroitin-glucuronate 5-epimerase activity"/>
    <property type="evidence" value="ECO:0007669"/>
    <property type="project" value="TreeGrafter"/>
</dbReference>
<evidence type="ECO:0000313" key="11">
    <source>
        <dbReference type="EMBL" id="GAT32658.1"/>
    </source>
</evidence>
<evidence type="ECO:0000256" key="5">
    <source>
        <dbReference type="ARBA" id="ARBA00022989"/>
    </source>
</evidence>
<evidence type="ECO:0000256" key="7">
    <source>
        <dbReference type="ARBA" id="ARBA00023180"/>
    </source>
</evidence>
<organism evidence="11 12">
    <name type="scientific">Terrimicrobium sacchariphilum</name>
    <dbReference type="NCBI Taxonomy" id="690879"/>
    <lineage>
        <taxon>Bacteria</taxon>
        <taxon>Pseudomonadati</taxon>
        <taxon>Verrucomicrobiota</taxon>
        <taxon>Terrimicrobiia</taxon>
        <taxon>Terrimicrobiales</taxon>
        <taxon>Terrimicrobiaceae</taxon>
        <taxon>Terrimicrobium</taxon>
    </lineage>
</organism>
<dbReference type="STRING" id="690879.TSACC_21057"/>
<keyword evidence="7" id="KW-0325">Glycoprotein</keyword>
<dbReference type="SUPFAM" id="SSF48230">
    <property type="entry name" value="Chondroitin AC/alginate lyase"/>
    <property type="match status" value="1"/>
</dbReference>
<dbReference type="Proteomes" id="UP000076023">
    <property type="component" value="Unassembled WGS sequence"/>
</dbReference>
<dbReference type="InterPro" id="IPR052447">
    <property type="entry name" value="Dermatan-Sulfate_Isomerase"/>
</dbReference>
<evidence type="ECO:0000256" key="3">
    <source>
        <dbReference type="ARBA" id="ARBA00022692"/>
    </source>
</evidence>
<dbReference type="SUPFAM" id="SSF49785">
    <property type="entry name" value="Galactose-binding domain-like"/>
    <property type="match status" value="1"/>
</dbReference>
<dbReference type="PANTHER" id="PTHR15532:SF5">
    <property type="entry name" value="SULFOTRANSFERASE DOMAIN-CONTAINING PROTEIN"/>
    <property type="match status" value="1"/>
</dbReference>
<evidence type="ECO:0000313" key="12">
    <source>
        <dbReference type="Proteomes" id="UP000076023"/>
    </source>
</evidence>
<feature type="signal peptide" evidence="9">
    <location>
        <begin position="1"/>
        <end position="23"/>
    </location>
</feature>
<name>A0A146G7F1_TERSA</name>
<sequence length="965" mass="105390">MNRVLPLFLFVSMLLCSAQSLRALSPAEEAAMPKVPRKEVLAYRDANSAAWLAKVSPGVRRLFYDPAGWQRELARIQSLTGMGAEWRTRLKSTADRIIDNPFPAYTPPAPRKNAAEGWQRTYGDSLVSLCVAASIWPEERYTQRLHEMVLAGCAFDTWGREGKEGELVNMDLAAAHMARGIAMAYDWHRDLFTDAEKEQIRATISQRMGAMLKGFYGGIFWAGWYTQNHNHICMAALGLSGVAFLGEIPEASEWIAAAALNFQRVGRAMYPDGSIFEGVPYWGYGRSFILQYIEGTRAVTGAEEMYALPMLRNSIAFRVGVTLPGMAGTLLWGDSRGADASGPQPVLYRLASQYKDGTGQYLADALPFAPQGAADAMAWSLLWYDPDVMPVAPRELDYHAPDWDVLTSRSGWGDGDYLVSFKSGYNQNHHTKTDAGSLSFNFGGEWLLMAPGYGVDIYGKPGFFDKEGRRWTFFSNVTESHSTLLINGRNQRSDIAARGRIDRYISSPSQLVAEENLTDAYLEVTDVRRRILHRRGDYALVLDQVRTEQPATVEWLAQVPPDATTDATRLVVPGTAGDLMVTRLDPGATPFEPRAATVPNIDVEDWWMKTASSKAVGTDVRLTTLLQPVFRARPASPLQTAVTDKDGWRQIRITSPDWEDTAWIANDAASPNPPNAEAEAELWLTRRRGGTITSFIAVKARKVSLPDATMEAADPVDMAWESGPGGSIITLGSAFQGRIAPVGALALFDDAGQAQPSSPNISLPPGRYYLLHEAGNLTALKRWVAEMFPGTPAPVPFKIATPSPQAPIPRAVAVTWEAEAMARQDKGNASAIARSEASGGKVLANFGAQSPAHSVTWSVAVPQDGLYRLSARYAVGQPQVTFSVLVDEAIPSEAALKSFVPGPAGWGSEKYWTLNAFQWRDEPIRNADGSEIVIPLSAGKHTITFSHPSAGINIDTLTLSGTAEP</sequence>
<feature type="domain" description="CBM6" evidence="10">
    <location>
        <begin position="814"/>
        <end position="960"/>
    </location>
</feature>
<dbReference type="InterPro" id="IPR008929">
    <property type="entry name" value="Chondroitin_lyas"/>
</dbReference>
<keyword evidence="12" id="KW-1185">Reference proteome</keyword>
<evidence type="ECO:0000256" key="1">
    <source>
        <dbReference type="ARBA" id="ARBA00004141"/>
    </source>
</evidence>
<evidence type="ECO:0000256" key="9">
    <source>
        <dbReference type="SAM" id="SignalP"/>
    </source>
</evidence>
<dbReference type="GO" id="GO:0030246">
    <property type="term" value="F:carbohydrate binding"/>
    <property type="evidence" value="ECO:0007669"/>
    <property type="project" value="InterPro"/>
</dbReference>
<dbReference type="InterPro" id="IPR005084">
    <property type="entry name" value="CBM6"/>
</dbReference>
<reference evidence="12" key="1">
    <citation type="journal article" date="2017" name="Genome Announc.">
        <title>Draft Genome Sequence of Terrimicrobium sacchariphilum NM-5T, a Facultative Anaerobic Soil Bacterium of the Class Spartobacteria.</title>
        <authorList>
            <person name="Qiu Y.L."/>
            <person name="Tourlousse D.M."/>
            <person name="Matsuura N."/>
            <person name="Ohashi A."/>
            <person name="Sekiguchi Y."/>
        </authorList>
    </citation>
    <scope>NUCLEOTIDE SEQUENCE [LARGE SCALE GENOMIC DNA]</scope>
    <source>
        <strain evidence="12">NM-5</strain>
    </source>
</reference>
<evidence type="ECO:0000256" key="6">
    <source>
        <dbReference type="ARBA" id="ARBA00023136"/>
    </source>
</evidence>
<evidence type="ECO:0000256" key="8">
    <source>
        <dbReference type="ARBA" id="ARBA00023235"/>
    </source>
</evidence>
<dbReference type="EMBL" id="BDCO01000002">
    <property type="protein sequence ID" value="GAT32658.1"/>
    <property type="molecule type" value="Genomic_DNA"/>
</dbReference>
<dbReference type="Gene3D" id="2.60.120.260">
    <property type="entry name" value="Galactose-binding domain-like"/>
    <property type="match status" value="1"/>
</dbReference>
<accession>A0A146G7F1</accession>
<dbReference type="GO" id="GO:0030313">
    <property type="term" value="C:cell envelope"/>
    <property type="evidence" value="ECO:0007669"/>
    <property type="project" value="UniProtKB-SubCell"/>
</dbReference>
<comment type="subcellular location">
    <subcellularLocation>
        <location evidence="2">Cell envelope</location>
    </subcellularLocation>
    <subcellularLocation>
        <location evidence="1">Membrane</location>
        <topology evidence="1">Multi-pass membrane protein</topology>
    </subcellularLocation>
</comment>
<protein>
    <submittedName>
        <fullName evidence="11">Heparinase II/III-like protein</fullName>
    </submittedName>
</protein>
<dbReference type="RefSeq" id="WP_075078484.1">
    <property type="nucleotide sequence ID" value="NZ_BDCO01000002.1"/>
</dbReference>
<dbReference type="Gene3D" id="2.70.98.70">
    <property type="match status" value="1"/>
</dbReference>
<proteinExistence type="predicted"/>
<dbReference type="GO" id="GO:0016829">
    <property type="term" value="F:lyase activity"/>
    <property type="evidence" value="ECO:0007669"/>
    <property type="project" value="InterPro"/>
</dbReference>
<dbReference type="InterPro" id="IPR008979">
    <property type="entry name" value="Galactose-bd-like_sf"/>
</dbReference>
<dbReference type="GO" id="GO:0016020">
    <property type="term" value="C:membrane"/>
    <property type="evidence" value="ECO:0007669"/>
    <property type="project" value="UniProtKB-SubCell"/>
</dbReference>
<keyword evidence="8" id="KW-0413">Isomerase</keyword>
<evidence type="ECO:0000256" key="2">
    <source>
        <dbReference type="ARBA" id="ARBA00004196"/>
    </source>
</evidence>
<evidence type="ECO:0000256" key="4">
    <source>
        <dbReference type="ARBA" id="ARBA00022729"/>
    </source>
</evidence>
<dbReference type="Gene3D" id="1.50.10.100">
    <property type="entry name" value="Chondroitin AC/alginate lyase"/>
    <property type="match status" value="1"/>
</dbReference>
<evidence type="ECO:0000259" key="10">
    <source>
        <dbReference type="PROSITE" id="PS51175"/>
    </source>
</evidence>
<keyword evidence="5" id="KW-1133">Transmembrane helix</keyword>
<keyword evidence="4 9" id="KW-0732">Signal</keyword>
<dbReference type="PROSITE" id="PS51175">
    <property type="entry name" value="CBM6"/>
    <property type="match status" value="1"/>
</dbReference>
<dbReference type="AlphaFoldDB" id="A0A146G7F1"/>
<dbReference type="InParanoid" id="A0A146G7F1"/>
<keyword evidence="6" id="KW-0472">Membrane</keyword>
<dbReference type="PANTHER" id="PTHR15532">
    <property type="match status" value="1"/>
</dbReference>
<gene>
    <name evidence="11" type="ORF">TSACC_21057</name>
</gene>
<dbReference type="InterPro" id="IPR012480">
    <property type="entry name" value="Hepar_II_III_C"/>
</dbReference>
<dbReference type="Pfam" id="PF07940">
    <property type="entry name" value="Hepar_II_III_C"/>
    <property type="match status" value="1"/>
</dbReference>